<evidence type="ECO:0000313" key="1">
    <source>
        <dbReference type="EMBL" id="WQJ53561.1"/>
    </source>
</evidence>
<keyword evidence="2" id="KW-1185">Reference proteome</keyword>
<protein>
    <submittedName>
        <fullName evidence="1">Uncharacterized protein</fullName>
    </submittedName>
</protein>
<reference evidence="1 2" key="1">
    <citation type="submission" date="2023-11" db="EMBL/GenBank/DDBJ databases">
        <authorList>
            <person name="Cook R."/>
            <person name="Crisci M."/>
            <person name="Pye H."/>
            <person name="Adriaenssens E."/>
            <person name="Santini J."/>
        </authorList>
    </citation>
    <scope>NUCLEOTIDE SEQUENCE [LARGE SCALE GENOMIC DNA]</scope>
    <source>
        <strain evidence="1">Lak_Megaphage_Sonny</strain>
    </source>
</reference>
<accession>A0ABZ0Z4E9</accession>
<organism evidence="1 2">
    <name type="scientific">phage Lak_Megaphage_Sonny</name>
    <dbReference type="NCBI Taxonomy" id="3109229"/>
    <lineage>
        <taxon>Viruses</taxon>
        <taxon>Duplodnaviria</taxon>
        <taxon>Heunggongvirae</taxon>
        <taxon>Uroviricota</taxon>
        <taxon>Caudoviricetes</taxon>
        <taxon>Caudoviricetes code 15 clade</taxon>
    </lineage>
</organism>
<name>A0ABZ0Z4E9_9CAUD</name>
<sequence length="424" mass="49979">MNEDRFFIPKKIRVGYQNRTSTYTGKLAYVIYIDHTGKVRKETSWQNWRDHKYNPSDFDNIPTEGFVLNKHVGGYKSDWNFRQSYCRIYDPRGFEFEITIDNLLWILDWEDCMHGKGLSGKYVYGWIYDQLYLIPCITDDYKKSFEMSDKMYESVGMTVKDLIPGASYKVKSEKHPLVFVGNLKVQNKLGKGYKSQLFFYDPVPDKYYKYRENMLIRLDKSSILCKVAEDIISKEQLDELIYRFSISAYSYDFWHTKNVIKEFIPYPPGNVTVHHSNQYSIDRNKKFGIISENGKSAVLLKQLKYTETNYSNYSYYDTKEKPYNFIEIDNEMNIMKIGDTGKAKDISYWYRRSWSYDEIYEAKGKTPYNELIFPSNSGKEMTKIYYITNDGYISGSLTDMLYDNMLSYVSDSPSVSGIVLPIKI</sequence>
<dbReference type="Proteomes" id="UP001358193">
    <property type="component" value="Segment"/>
</dbReference>
<evidence type="ECO:0000313" key="2">
    <source>
        <dbReference type="Proteomes" id="UP001358193"/>
    </source>
</evidence>
<proteinExistence type="predicted"/>
<dbReference type="EMBL" id="OR769223">
    <property type="protein sequence ID" value="WQJ53561.1"/>
    <property type="molecule type" value="Genomic_DNA"/>
</dbReference>